<evidence type="ECO:0000256" key="10">
    <source>
        <dbReference type="ARBA" id="ARBA00023306"/>
    </source>
</evidence>
<comment type="caution">
    <text evidence="17">The sequence shown here is derived from an EMBL/GenBank/DDBJ whole genome shotgun (WGS) entry which is preliminary data.</text>
</comment>
<dbReference type="Pfam" id="PF02463">
    <property type="entry name" value="SMC_N"/>
    <property type="match status" value="1"/>
</dbReference>
<dbReference type="SMART" id="SM01313">
    <property type="entry name" value="Sec3-PIP2_bind"/>
    <property type="match status" value="1"/>
</dbReference>
<organism evidence="17 18">
    <name type="scientific">Solea senegalensis</name>
    <name type="common">Senegalese sole</name>
    <dbReference type="NCBI Taxonomy" id="28829"/>
    <lineage>
        <taxon>Eukaryota</taxon>
        <taxon>Metazoa</taxon>
        <taxon>Chordata</taxon>
        <taxon>Craniata</taxon>
        <taxon>Vertebrata</taxon>
        <taxon>Euteleostomi</taxon>
        <taxon>Actinopterygii</taxon>
        <taxon>Neopterygii</taxon>
        <taxon>Teleostei</taxon>
        <taxon>Neoteleostei</taxon>
        <taxon>Acanthomorphata</taxon>
        <taxon>Carangaria</taxon>
        <taxon>Pleuronectiformes</taxon>
        <taxon>Pleuronectoidei</taxon>
        <taxon>Soleidae</taxon>
        <taxon>Solea</taxon>
    </lineage>
</organism>
<evidence type="ECO:0000259" key="15">
    <source>
        <dbReference type="SMART" id="SM00968"/>
    </source>
</evidence>
<dbReference type="Pfam" id="PF15277">
    <property type="entry name" value="Sec3-PIP2_bind"/>
    <property type="match status" value="1"/>
</dbReference>
<dbReference type="GO" id="GO:0000796">
    <property type="term" value="C:condensin complex"/>
    <property type="evidence" value="ECO:0007669"/>
    <property type="project" value="UniProtKB-ARBA"/>
</dbReference>
<evidence type="ECO:0000259" key="16">
    <source>
        <dbReference type="SMART" id="SM01313"/>
    </source>
</evidence>
<sequence>MSSLLREEMQRVLFRPTKQRLVEFIEIEEPGHGRHFLCVSVAKNKLVQLSIVRCQISQPNKSGSKRSHTKRSSIQDCYRTTEVWSLQDLSLVDGRDPDVDDPCFLLHFDKVRAVTAISCSAKYAFVRALVAVCDQQCQRSLNLRNFDWTYIKPTSFYSNRGDCVVLTQICFYAFNLVSNSFVFVKLYNILLLFCKEGFKSYAQRTEINGFDPLFNAITGLNGSGKSNILDSICFLLGISNLSHVRASNLQDLVYKNGQGGITKATVSITFDNSNKSQSPLGFETHDEITVTRQVVIGGRNKYLINGVNANNTRVQDLFCSVGLNVNNPHFLIMQGRITKVLNMKPPEILAMIEEAAGTRMYECKKISAQKTIEKKEAKLKEIQTILDEEITPTMQKLQEERSSYLEYQKLMREIQHLSRLYVAWLFVCAEETKSKSAENLKVMQDKITKMQASMTENECKIQELSTQIEQLQKKKDQEVNGVLKSLEETLADVQRVDAKAQSAFDLKKQNLKDEAKKRKELVKSMEEDKKMLTVKEKEVSKLMEQLQTLQEEGQKDSAALEAAEQHFKAVSAGLSTNEDGEEATLAGQMMACKNDMSKADTEAKQAQMTLKHAQTELKTKQAEVKKMDSGYKKDQDALQAVRNNREKLEAELAKLNYEDGKEESLLDKRRQLYREASKLKETYERLVSRFPNLRFEYRDPESGWNHSKVKGLLANLISVRDVSYATALEVVAGGRLYNIVVDTEVTGKKLLEKGELQRRYTIIPLNKISARTLNDRVVNTAKSLVGEDNVHTALSLVGYESDLRKAMEYVFGSTLVCDTLDNAKKVAFDKQVMTKTVTLGGDIFDPQGTLSGGARSQAASVLTSLQEVKEVKDSLNEKEAQLQDTERQLASLKGIAEKYRQLKQQHELKVEEEQILQAKLQQSSFHQQQEELDRLRKAIEESEETLRVTKDVQKRAEEKYKVLENKMKNAEAEREKELKAAQQKLNAAKGKADTFNKKLKLMQQESDAVALELEELRREQAGYEQQIQAVDEAMKAIQEQIDSMACTVSQNKEAVRKAQEDLAKQKEVIMTQDKELKGKSTEVNKIREQNNEFQLKIKELEHNINKHRKDSQDAADKVSRMLEENDWIRSERHLFGQANGSYDFKINNPREAGQRLKKLEETTAKLERNINKRAMNMLNEAEERYNDLMKKKRIVENDKAKILQTIEELDQKKNEALNVAWQKVNKDFGSIFSTLLPGATAKLAPPQGCGVLEGLEFKVALGNTWKENLTELSGGQRSLVALSLILAMLLFKPAPIYILDEVDAALDLSHTQNIGQMLRTHFRHSQFVVVSLKDGMFTNANVLFKTKFVDGMSAVTRSALSQSDTNVPQKGQDKARQKDKRNKQLIS</sequence>
<protein>
    <recommendedName>
        <fullName evidence="12">Structural maintenance of chromosomes protein</fullName>
    </recommendedName>
</protein>
<dbReference type="InterPro" id="IPR027120">
    <property type="entry name" value="Smc2_ABC"/>
</dbReference>
<dbReference type="FunFam" id="3.40.50.300:FF:000278">
    <property type="entry name" value="Structural maintenance of chromosomes 2"/>
    <property type="match status" value="1"/>
</dbReference>
<feature type="domain" description="Exocyst complex component Sec3 PIP2-binding N-terminal" evidence="16">
    <location>
        <begin position="30"/>
        <end position="136"/>
    </location>
</feature>
<comment type="subcellular location">
    <subcellularLocation>
        <location evidence="1 12">Nucleus</location>
    </subcellularLocation>
</comment>
<dbReference type="GO" id="GO:0051301">
    <property type="term" value="P:cell division"/>
    <property type="evidence" value="ECO:0007669"/>
    <property type="project" value="UniProtKB-KW"/>
</dbReference>
<gene>
    <name evidence="17" type="ORF">JOB18_045325</name>
</gene>
<dbReference type="EMBL" id="JAGKHQ010001134">
    <property type="protein sequence ID" value="KAG7460518.1"/>
    <property type="molecule type" value="Genomic_DNA"/>
</dbReference>
<dbReference type="GO" id="GO:0031981">
    <property type="term" value="C:nuclear lumen"/>
    <property type="evidence" value="ECO:0007669"/>
    <property type="project" value="UniProtKB-ARBA"/>
</dbReference>
<feature type="coiled-coil region" evidence="13">
    <location>
        <begin position="865"/>
        <end position="1117"/>
    </location>
</feature>
<dbReference type="Pfam" id="PF06470">
    <property type="entry name" value="SMC_hinge"/>
    <property type="match status" value="1"/>
</dbReference>
<dbReference type="InterPro" id="IPR028258">
    <property type="entry name" value="Sec3-PIP2_bind"/>
</dbReference>
<evidence type="ECO:0000256" key="13">
    <source>
        <dbReference type="SAM" id="Coils"/>
    </source>
</evidence>
<reference evidence="17 18" key="1">
    <citation type="journal article" date="2021" name="Sci. Rep.">
        <title>Chromosome anchoring in Senegalese sole (Solea senegalensis) reveals sex-associated markers and genome rearrangements in flatfish.</title>
        <authorList>
            <person name="Guerrero-Cozar I."/>
            <person name="Gomez-Garrido J."/>
            <person name="Berbel C."/>
            <person name="Martinez-Blanch J.F."/>
            <person name="Alioto T."/>
            <person name="Claros M.G."/>
            <person name="Gagnaire P.A."/>
            <person name="Manchado M."/>
        </authorList>
    </citation>
    <scope>NUCLEOTIDE SEQUENCE [LARGE SCALE GENOMIC DNA]</scope>
    <source>
        <strain evidence="17">Sse05_10M</strain>
    </source>
</reference>
<comment type="similarity">
    <text evidence="2">Belongs to the SMC family. SMC2 subfamily.</text>
</comment>
<evidence type="ECO:0000256" key="7">
    <source>
        <dbReference type="ARBA" id="ARBA00023054"/>
    </source>
</evidence>
<feature type="coiled-coil region" evidence="13">
    <location>
        <begin position="1156"/>
        <end position="1219"/>
    </location>
</feature>
<dbReference type="GO" id="GO:0098813">
    <property type="term" value="P:nuclear chromosome segregation"/>
    <property type="evidence" value="ECO:0007669"/>
    <property type="project" value="UniProtKB-ARBA"/>
</dbReference>
<comment type="function">
    <text evidence="11">Central component of the condensin complex, a complex required for conversion of interphase chromatin into mitotic-like condense chromosomes. The condensin complex probably introduces positive supercoils into relaxed DNA in the presence of type I topoisomerases and converts nicked DNA into positive knotted forms in the presence of type II topoisomerases.</text>
</comment>
<dbReference type="GO" id="GO:0016887">
    <property type="term" value="F:ATP hydrolysis activity"/>
    <property type="evidence" value="ECO:0007669"/>
    <property type="project" value="InterPro"/>
</dbReference>
<accession>A0AAV6PH10</accession>
<feature type="compositionally biased region" description="Polar residues" evidence="14">
    <location>
        <begin position="1360"/>
        <end position="1369"/>
    </location>
</feature>
<keyword evidence="8" id="KW-0226">DNA condensation</keyword>
<keyword evidence="5" id="KW-0498">Mitosis</keyword>
<dbReference type="PIRSF" id="PIRSF005719">
    <property type="entry name" value="SMC"/>
    <property type="match status" value="1"/>
</dbReference>
<evidence type="ECO:0000256" key="1">
    <source>
        <dbReference type="ARBA" id="ARBA00004123"/>
    </source>
</evidence>
<feature type="coiled-coil region" evidence="13">
    <location>
        <begin position="596"/>
        <end position="689"/>
    </location>
</feature>
<dbReference type="GO" id="GO:0000280">
    <property type="term" value="P:nuclear division"/>
    <property type="evidence" value="ECO:0007669"/>
    <property type="project" value="UniProtKB-ARBA"/>
</dbReference>
<dbReference type="FunFam" id="1.20.1060.20:FF:000005">
    <property type="entry name" value="Structural maintenance of chromosomes 2"/>
    <property type="match status" value="1"/>
</dbReference>
<evidence type="ECO:0000256" key="9">
    <source>
        <dbReference type="ARBA" id="ARBA00023242"/>
    </source>
</evidence>
<keyword evidence="10" id="KW-0131">Cell cycle</keyword>
<feature type="compositionally biased region" description="Basic residues" evidence="14">
    <location>
        <begin position="1377"/>
        <end position="1387"/>
    </location>
</feature>
<proteinExistence type="inferred from homology"/>
<keyword evidence="18" id="KW-1185">Reference proteome</keyword>
<keyword evidence="4" id="KW-0547">Nucleotide-binding</keyword>
<evidence type="ECO:0000256" key="14">
    <source>
        <dbReference type="SAM" id="MobiDB-lite"/>
    </source>
</evidence>
<feature type="region of interest" description="Disordered" evidence="14">
    <location>
        <begin position="1360"/>
        <end position="1387"/>
    </location>
</feature>
<dbReference type="Proteomes" id="UP000693946">
    <property type="component" value="Unassembled WGS sequence"/>
</dbReference>
<evidence type="ECO:0000256" key="4">
    <source>
        <dbReference type="ARBA" id="ARBA00022741"/>
    </source>
</evidence>
<evidence type="ECO:0000256" key="3">
    <source>
        <dbReference type="ARBA" id="ARBA00022618"/>
    </source>
</evidence>
<dbReference type="CDD" id="cd03273">
    <property type="entry name" value="ABC_SMC2_euk"/>
    <property type="match status" value="1"/>
</dbReference>
<keyword evidence="9 12" id="KW-0539">Nucleus</keyword>
<keyword evidence="7 13" id="KW-0175">Coiled coil</keyword>
<evidence type="ECO:0000256" key="6">
    <source>
        <dbReference type="ARBA" id="ARBA00022840"/>
    </source>
</evidence>
<feature type="coiled-coil region" evidence="13">
    <location>
        <begin position="508"/>
        <end position="552"/>
    </location>
</feature>
<name>A0AAV6PH10_SOLSE</name>
<dbReference type="GO" id="GO:0000793">
    <property type="term" value="C:condensed chromosome"/>
    <property type="evidence" value="ECO:0007669"/>
    <property type="project" value="UniProtKB-ARBA"/>
</dbReference>
<dbReference type="InterPro" id="IPR010935">
    <property type="entry name" value="SMC_hinge"/>
</dbReference>
<feature type="domain" description="SMC hinge" evidence="15">
    <location>
        <begin position="707"/>
        <end position="827"/>
    </location>
</feature>
<evidence type="ECO:0000256" key="11">
    <source>
        <dbReference type="ARBA" id="ARBA00058936"/>
    </source>
</evidence>
<keyword evidence="3" id="KW-0132">Cell division</keyword>
<dbReference type="GO" id="GO:0030261">
    <property type="term" value="P:chromosome condensation"/>
    <property type="evidence" value="ECO:0007669"/>
    <property type="project" value="UniProtKB-KW"/>
</dbReference>
<dbReference type="PANTHER" id="PTHR43977">
    <property type="entry name" value="STRUCTURAL MAINTENANCE OF CHROMOSOMES PROTEIN 3"/>
    <property type="match status" value="1"/>
</dbReference>
<dbReference type="SMART" id="SM00968">
    <property type="entry name" value="SMC_hinge"/>
    <property type="match status" value="1"/>
</dbReference>
<evidence type="ECO:0000313" key="17">
    <source>
        <dbReference type="EMBL" id="KAG7460518.1"/>
    </source>
</evidence>
<dbReference type="InterPro" id="IPR024704">
    <property type="entry name" value="SMC"/>
</dbReference>
<feature type="coiled-coil region" evidence="13">
    <location>
        <begin position="454"/>
        <end position="481"/>
    </location>
</feature>
<evidence type="ECO:0000313" key="18">
    <source>
        <dbReference type="Proteomes" id="UP000693946"/>
    </source>
</evidence>
<dbReference type="FunFam" id="3.40.50.300:FF:000385">
    <property type="entry name" value="Structural maintenance of chromosomes 2"/>
    <property type="match status" value="1"/>
</dbReference>
<keyword evidence="6" id="KW-0067">ATP-binding</keyword>
<dbReference type="InterPro" id="IPR003395">
    <property type="entry name" value="RecF/RecN/SMC_N"/>
</dbReference>
<evidence type="ECO:0000256" key="12">
    <source>
        <dbReference type="PIRNR" id="PIRNR005719"/>
    </source>
</evidence>
<evidence type="ECO:0000256" key="2">
    <source>
        <dbReference type="ARBA" id="ARBA00005231"/>
    </source>
</evidence>
<evidence type="ECO:0000256" key="5">
    <source>
        <dbReference type="ARBA" id="ARBA00022776"/>
    </source>
</evidence>
<dbReference type="GO" id="GO:0005524">
    <property type="term" value="F:ATP binding"/>
    <property type="evidence" value="ECO:0007669"/>
    <property type="project" value="UniProtKB-KW"/>
</dbReference>
<evidence type="ECO:0000256" key="8">
    <source>
        <dbReference type="ARBA" id="ARBA00023067"/>
    </source>
</evidence>